<dbReference type="OrthoDB" id="8246655at2"/>
<organism evidence="1 2">
    <name type="scientific">Bradyrhizobium erythrophlei</name>
    <dbReference type="NCBI Taxonomy" id="1437360"/>
    <lineage>
        <taxon>Bacteria</taxon>
        <taxon>Pseudomonadati</taxon>
        <taxon>Pseudomonadota</taxon>
        <taxon>Alphaproteobacteria</taxon>
        <taxon>Hyphomicrobiales</taxon>
        <taxon>Nitrobacteraceae</taxon>
        <taxon>Bradyrhizobium</taxon>
    </lineage>
</organism>
<sequence>MPAFSFEKISPPVRRGPIASIAKKQRGVIVQILNRFVEARVKRTLREEKASSPVAGKGRKNRSR</sequence>
<name>A0A1M5GH60_9BRAD</name>
<dbReference type="RefSeq" id="WP_079564029.1">
    <property type="nucleotide sequence ID" value="NZ_LT670818.1"/>
</dbReference>
<proteinExistence type="predicted"/>
<evidence type="ECO:0000313" key="2">
    <source>
        <dbReference type="Proteomes" id="UP000190675"/>
    </source>
</evidence>
<dbReference type="EMBL" id="LT670818">
    <property type="protein sequence ID" value="SHG03075.1"/>
    <property type="molecule type" value="Genomic_DNA"/>
</dbReference>
<dbReference type="Proteomes" id="UP000190675">
    <property type="component" value="Chromosome I"/>
</dbReference>
<dbReference type="AlphaFoldDB" id="A0A1M5GH60"/>
<evidence type="ECO:0000313" key="1">
    <source>
        <dbReference type="EMBL" id="SHG03075.1"/>
    </source>
</evidence>
<accession>A0A1M5GH60</accession>
<reference evidence="1 2" key="1">
    <citation type="submission" date="2016-11" db="EMBL/GenBank/DDBJ databases">
        <authorList>
            <person name="Jaros S."/>
            <person name="Januszkiewicz K."/>
            <person name="Wedrychowicz H."/>
        </authorList>
    </citation>
    <scope>NUCLEOTIDE SEQUENCE [LARGE SCALE GENOMIC DNA]</scope>
    <source>
        <strain evidence="1 2">GAS242</strain>
    </source>
</reference>
<protein>
    <submittedName>
        <fullName evidence="1">Uncharacterized protein</fullName>
    </submittedName>
</protein>
<gene>
    <name evidence="1" type="ORF">SAMN05444169_0152</name>
</gene>